<organism evidence="1 2">
    <name type="scientific">Pluteus cervinus</name>
    <dbReference type="NCBI Taxonomy" id="181527"/>
    <lineage>
        <taxon>Eukaryota</taxon>
        <taxon>Fungi</taxon>
        <taxon>Dikarya</taxon>
        <taxon>Basidiomycota</taxon>
        <taxon>Agaricomycotina</taxon>
        <taxon>Agaricomycetes</taxon>
        <taxon>Agaricomycetidae</taxon>
        <taxon>Agaricales</taxon>
        <taxon>Pluteineae</taxon>
        <taxon>Pluteaceae</taxon>
        <taxon>Pluteus</taxon>
    </lineage>
</organism>
<proteinExistence type="predicted"/>
<evidence type="ECO:0000313" key="1">
    <source>
        <dbReference type="EMBL" id="TFK59774.1"/>
    </source>
</evidence>
<accession>A0ACD3A311</accession>
<dbReference type="EMBL" id="ML208897">
    <property type="protein sequence ID" value="TFK59774.1"/>
    <property type="molecule type" value="Genomic_DNA"/>
</dbReference>
<feature type="non-terminal residue" evidence="1">
    <location>
        <position position="387"/>
    </location>
</feature>
<dbReference type="Proteomes" id="UP000308600">
    <property type="component" value="Unassembled WGS sequence"/>
</dbReference>
<gene>
    <name evidence="1" type="ORF">BDN72DRAFT_780297</name>
</gene>
<keyword evidence="2" id="KW-1185">Reference proteome</keyword>
<sequence>MLACRDLCLISERLAGVLNNSLDPFGGMNMVFAGDFAQLPPVFGDEYDSLYTPRLPSVASVELADQRKIAGKALWHQVTTVVMLKENMRQMTQSLADAKFRTALINMRYGACTQQDLEFLESRVHHMSDPERPNIADENFRHVAIITSYNASKDALNRIGSARFALETNQILVDFYSEDVLHVVDEEKSKGKKRRVFKPTKNIPPQTQRWLWNQPTSCTQKQISGRLSLCIGLPVMIRTNLATELCITKGQEGFVHGWIDGTGSKGQRTLEVLFVKLANPPQTVQFDGLPENVVPVYKTTTATGVVLPIGPEVKINRTQVEVLPNFAMTDYASQGKTRPYNPVDLSSSKSQLHVYTALSRGTSAAGTLILDKYGKDKITAGISGALR</sequence>
<evidence type="ECO:0000313" key="2">
    <source>
        <dbReference type="Proteomes" id="UP000308600"/>
    </source>
</evidence>
<name>A0ACD3A311_9AGAR</name>
<protein>
    <submittedName>
        <fullName evidence="1">Uncharacterized protein</fullName>
    </submittedName>
</protein>
<reference evidence="1 2" key="1">
    <citation type="journal article" date="2019" name="Nat. Ecol. Evol.">
        <title>Megaphylogeny resolves global patterns of mushroom evolution.</title>
        <authorList>
            <person name="Varga T."/>
            <person name="Krizsan K."/>
            <person name="Foldi C."/>
            <person name="Dima B."/>
            <person name="Sanchez-Garcia M."/>
            <person name="Sanchez-Ramirez S."/>
            <person name="Szollosi G.J."/>
            <person name="Szarkandi J.G."/>
            <person name="Papp V."/>
            <person name="Albert L."/>
            <person name="Andreopoulos W."/>
            <person name="Angelini C."/>
            <person name="Antonin V."/>
            <person name="Barry K.W."/>
            <person name="Bougher N.L."/>
            <person name="Buchanan P."/>
            <person name="Buyck B."/>
            <person name="Bense V."/>
            <person name="Catcheside P."/>
            <person name="Chovatia M."/>
            <person name="Cooper J."/>
            <person name="Damon W."/>
            <person name="Desjardin D."/>
            <person name="Finy P."/>
            <person name="Geml J."/>
            <person name="Haridas S."/>
            <person name="Hughes K."/>
            <person name="Justo A."/>
            <person name="Karasinski D."/>
            <person name="Kautmanova I."/>
            <person name="Kiss B."/>
            <person name="Kocsube S."/>
            <person name="Kotiranta H."/>
            <person name="LaButti K.M."/>
            <person name="Lechner B.E."/>
            <person name="Liimatainen K."/>
            <person name="Lipzen A."/>
            <person name="Lukacs Z."/>
            <person name="Mihaltcheva S."/>
            <person name="Morgado L.N."/>
            <person name="Niskanen T."/>
            <person name="Noordeloos M.E."/>
            <person name="Ohm R.A."/>
            <person name="Ortiz-Santana B."/>
            <person name="Ovrebo C."/>
            <person name="Racz N."/>
            <person name="Riley R."/>
            <person name="Savchenko A."/>
            <person name="Shiryaev A."/>
            <person name="Soop K."/>
            <person name="Spirin V."/>
            <person name="Szebenyi C."/>
            <person name="Tomsovsky M."/>
            <person name="Tulloss R.E."/>
            <person name="Uehling J."/>
            <person name="Grigoriev I.V."/>
            <person name="Vagvolgyi C."/>
            <person name="Papp T."/>
            <person name="Martin F.M."/>
            <person name="Miettinen O."/>
            <person name="Hibbett D.S."/>
            <person name="Nagy L.G."/>
        </authorList>
    </citation>
    <scope>NUCLEOTIDE SEQUENCE [LARGE SCALE GENOMIC DNA]</scope>
    <source>
        <strain evidence="1 2">NL-1719</strain>
    </source>
</reference>